<dbReference type="AlphaFoldDB" id="A0A9P4UJ52"/>
<accession>A0A9P4UJ52</accession>
<keyword evidence="2" id="KW-1185">Reference proteome</keyword>
<sequence>MFFRMFRISHENKPGLRRGHLAPEASIRDYSDLLFQVYRGKHKTMLTKAVMCLNRGYWERVNPFPRTKKSIRRDINSSELTQQRIDSLKEAPHRVLFYLCPSKTKRGEPNSIDFHIHSSTRFPLHMQTTTISSAHILYACTPPRRLYFLKSPLLCLSTSLDLATSPHARCTQPQDPNPRVRRTHFMNDAYTGLGRERRSPKRHHVSDGYFPLVKCRLMYIEDVMRNGGVVNASGVLVGCSRVREE</sequence>
<evidence type="ECO:0000313" key="1">
    <source>
        <dbReference type="EMBL" id="KAF2451850.1"/>
    </source>
</evidence>
<dbReference type="EMBL" id="MU001492">
    <property type="protein sequence ID" value="KAF2451850.1"/>
    <property type="molecule type" value="Genomic_DNA"/>
</dbReference>
<evidence type="ECO:0000313" key="2">
    <source>
        <dbReference type="Proteomes" id="UP000799764"/>
    </source>
</evidence>
<dbReference type="Proteomes" id="UP000799764">
    <property type="component" value="Unassembled WGS sequence"/>
</dbReference>
<organism evidence="1 2">
    <name type="scientific">Karstenula rhodostoma CBS 690.94</name>
    <dbReference type="NCBI Taxonomy" id="1392251"/>
    <lineage>
        <taxon>Eukaryota</taxon>
        <taxon>Fungi</taxon>
        <taxon>Dikarya</taxon>
        <taxon>Ascomycota</taxon>
        <taxon>Pezizomycotina</taxon>
        <taxon>Dothideomycetes</taxon>
        <taxon>Pleosporomycetidae</taxon>
        <taxon>Pleosporales</taxon>
        <taxon>Massarineae</taxon>
        <taxon>Didymosphaeriaceae</taxon>
        <taxon>Karstenula</taxon>
    </lineage>
</organism>
<proteinExistence type="predicted"/>
<comment type="caution">
    <text evidence="1">The sequence shown here is derived from an EMBL/GenBank/DDBJ whole genome shotgun (WGS) entry which is preliminary data.</text>
</comment>
<protein>
    <submittedName>
        <fullName evidence="1">Uncharacterized protein</fullName>
    </submittedName>
</protein>
<name>A0A9P4UJ52_9PLEO</name>
<gene>
    <name evidence="1" type="ORF">P171DRAFT_13384</name>
</gene>
<reference evidence="1" key="1">
    <citation type="journal article" date="2020" name="Stud. Mycol.">
        <title>101 Dothideomycetes genomes: a test case for predicting lifestyles and emergence of pathogens.</title>
        <authorList>
            <person name="Haridas S."/>
            <person name="Albert R."/>
            <person name="Binder M."/>
            <person name="Bloem J."/>
            <person name="Labutti K."/>
            <person name="Salamov A."/>
            <person name="Andreopoulos B."/>
            <person name="Baker S."/>
            <person name="Barry K."/>
            <person name="Bills G."/>
            <person name="Bluhm B."/>
            <person name="Cannon C."/>
            <person name="Castanera R."/>
            <person name="Culley D."/>
            <person name="Daum C."/>
            <person name="Ezra D."/>
            <person name="Gonzalez J."/>
            <person name="Henrissat B."/>
            <person name="Kuo A."/>
            <person name="Liang C."/>
            <person name="Lipzen A."/>
            <person name="Lutzoni F."/>
            <person name="Magnuson J."/>
            <person name="Mondo S."/>
            <person name="Nolan M."/>
            <person name="Ohm R."/>
            <person name="Pangilinan J."/>
            <person name="Park H.-J."/>
            <person name="Ramirez L."/>
            <person name="Alfaro M."/>
            <person name="Sun H."/>
            <person name="Tritt A."/>
            <person name="Yoshinaga Y."/>
            <person name="Zwiers L.-H."/>
            <person name="Turgeon B."/>
            <person name="Goodwin S."/>
            <person name="Spatafora J."/>
            <person name="Crous P."/>
            <person name="Grigoriev I."/>
        </authorList>
    </citation>
    <scope>NUCLEOTIDE SEQUENCE</scope>
    <source>
        <strain evidence="1">CBS 690.94</strain>
    </source>
</reference>